<accession>A0ABM1MCL8</accession>
<dbReference type="PANTHER" id="PTHR21236">
    <property type="entry name" value="GOLGI MEMBRANE PROTEIN YIP1"/>
    <property type="match status" value="1"/>
</dbReference>
<evidence type="ECO:0000256" key="2">
    <source>
        <dbReference type="ARBA" id="ARBA00010596"/>
    </source>
</evidence>
<reference evidence="9" key="1">
    <citation type="submission" date="2025-08" db="UniProtKB">
        <authorList>
            <consortium name="RefSeq"/>
        </authorList>
    </citation>
    <scope>IDENTIFICATION</scope>
    <source>
        <tissue evidence="9">Whole Larva</tissue>
    </source>
</reference>
<dbReference type="GeneID" id="108559527"/>
<dbReference type="RefSeq" id="XP_017772318.1">
    <property type="nucleotide sequence ID" value="XM_017916829.1"/>
</dbReference>
<proteinExistence type="inferred from homology"/>
<dbReference type="Proteomes" id="UP000695000">
    <property type="component" value="Unplaced"/>
</dbReference>
<comment type="subcellular location">
    <subcellularLocation>
        <location evidence="1">Membrane</location>
        <topology evidence="1">Multi-pass membrane protein</topology>
    </subcellularLocation>
</comment>
<dbReference type="PANTHER" id="PTHR21236:SF2">
    <property type="entry name" value="PROTEIN YIPF"/>
    <property type="match status" value="1"/>
</dbReference>
<name>A0ABM1MCL8_NICVS</name>
<keyword evidence="3 7" id="KW-0812">Transmembrane</keyword>
<feature type="transmembrane region" description="Helical" evidence="7">
    <location>
        <begin position="192"/>
        <end position="213"/>
    </location>
</feature>
<comment type="similarity">
    <text evidence="2">Belongs to the YIP1 family.</text>
</comment>
<feature type="transmembrane region" description="Helical" evidence="7">
    <location>
        <begin position="219"/>
        <end position="239"/>
    </location>
</feature>
<keyword evidence="4 7" id="KW-1133">Transmembrane helix</keyword>
<feature type="compositionally biased region" description="Polar residues" evidence="6">
    <location>
        <begin position="1"/>
        <end position="26"/>
    </location>
</feature>
<evidence type="ECO:0000256" key="3">
    <source>
        <dbReference type="ARBA" id="ARBA00022692"/>
    </source>
</evidence>
<feature type="transmembrane region" description="Helical" evidence="7">
    <location>
        <begin position="251"/>
        <end position="268"/>
    </location>
</feature>
<evidence type="ECO:0000256" key="1">
    <source>
        <dbReference type="ARBA" id="ARBA00004141"/>
    </source>
</evidence>
<dbReference type="InterPro" id="IPR045231">
    <property type="entry name" value="Yip1/4-like"/>
</dbReference>
<evidence type="ECO:0000256" key="6">
    <source>
        <dbReference type="SAM" id="MobiDB-lite"/>
    </source>
</evidence>
<keyword evidence="5 7" id="KW-0472">Membrane</keyword>
<evidence type="ECO:0000313" key="8">
    <source>
        <dbReference type="Proteomes" id="UP000695000"/>
    </source>
</evidence>
<evidence type="ECO:0000313" key="9">
    <source>
        <dbReference type="RefSeq" id="XP_017772318.1"/>
    </source>
</evidence>
<feature type="transmembrane region" description="Helical" evidence="7">
    <location>
        <begin position="136"/>
        <end position="154"/>
    </location>
</feature>
<keyword evidence="8" id="KW-1185">Reference proteome</keyword>
<evidence type="ECO:0000256" key="4">
    <source>
        <dbReference type="ARBA" id="ARBA00022989"/>
    </source>
</evidence>
<feature type="transmembrane region" description="Helical" evidence="7">
    <location>
        <begin position="160"/>
        <end position="180"/>
    </location>
</feature>
<organism evidence="8 9">
    <name type="scientific">Nicrophorus vespilloides</name>
    <name type="common">Boreal carrion beetle</name>
    <dbReference type="NCBI Taxonomy" id="110193"/>
    <lineage>
        <taxon>Eukaryota</taxon>
        <taxon>Metazoa</taxon>
        <taxon>Ecdysozoa</taxon>
        <taxon>Arthropoda</taxon>
        <taxon>Hexapoda</taxon>
        <taxon>Insecta</taxon>
        <taxon>Pterygota</taxon>
        <taxon>Neoptera</taxon>
        <taxon>Endopterygota</taxon>
        <taxon>Coleoptera</taxon>
        <taxon>Polyphaga</taxon>
        <taxon>Staphyliniformia</taxon>
        <taxon>Silphidae</taxon>
        <taxon>Nicrophorinae</taxon>
        <taxon>Nicrophorus</taxon>
    </lineage>
</organism>
<gene>
    <name evidence="9" type="primary">LOC108559527</name>
</gene>
<evidence type="ECO:0000256" key="5">
    <source>
        <dbReference type="ARBA" id="ARBA00023136"/>
    </source>
</evidence>
<evidence type="ECO:0000256" key="7">
    <source>
        <dbReference type="SAM" id="Phobius"/>
    </source>
</evidence>
<sequence>MSGFTNDNETYWSQQQGDPQRMQNPYYNPEADYSNLQSQQLATVVKIEDKTNFQSFSEEQKYAGQSSQFQYPEMFTPMPQTYAEEGNDNEFDEPPLLEELEIYPDRILEKTIAVLRPFRSECLTDDAEFLAKQTDLAGPVAFCLLLACCLFISGNKAPFGYIYVLSVISCFLMYVLLSLMTNSTGIFTLSSVASILGYCLLPIVGLSIIGVFSTLHGNFGIILAILVISWSSISASRLFCAMSKDYEQRPLIAYPCALVYGVFALLVVF</sequence>
<protein>
    <submittedName>
        <fullName evidence="9">Protein YIPF5-like isoform X1</fullName>
    </submittedName>
</protein>
<feature type="region of interest" description="Disordered" evidence="6">
    <location>
        <begin position="1"/>
        <end position="33"/>
    </location>
</feature>